<dbReference type="SUPFAM" id="SSF48452">
    <property type="entry name" value="TPR-like"/>
    <property type="match status" value="2"/>
</dbReference>
<dbReference type="PROSITE" id="PS50005">
    <property type="entry name" value="TPR"/>
    <property type="match status" value="2"/>
</dbReference>
<keyword evidence="3" id="KW-1185">Reference proteome</keyword>
<dbReference type="InterPro" id="IPR011990">
    <property type="entry name" value="TPR-like_helical_dom_sf"/>
</dbReference>
<evidence type="ECO:0008006" key="4">
    <source>
        <dbReference type="Google" id="ProtNLM"/>
    </source>
</evidence>
<dbReference type="EMBL" id="LGTK01000055">
    <property type="protein sequence ID" value="KPH72434.1"/>
    <property type="molecule type" value="Genomic_DNA"/>
</dbReference>
<evidence type="ECO:0000313" key="3">
    <source>
        <dbReference type="Proteomes" id="UP000037854"/>
    </source>
</evidence>
<comment type="caution">
    <text evidence="2">The sequence shown here is derived from an EMBL/GenBank/DDBJ whole genome shotgun (WGS) entry which is preliminary data.</text>
</comment>
<evidence type="ECO:0000256" key="1">
    <source>
        <dbReference type="PROSITE-ProRule" id="PRU00339"/>
    </source>
</evidence>
<dbReference type="SMART" id="SM00028">
    <property type="entry name" value="TPR"/>
    <property type="match status" value="4"/>
</dbReference>
<name>A0ABR5MHF6_9BACI</name>
<dbReference type="RefSeq" id="WP_047184724.1">
    <property type="nucleotide sequence ID" value="NZ_JAHHXM010000006.1"/>
</dbReference>
<keyword evidence="1" id="KW-0802">TPR repeat</keyword>
<gene>
    <name evidence="2" type="ORF">AFL42_13405</name>
</gene>
<reference evidence="2 3" key="1">
    <citation type="submission" date="2015-07" db="EMBL/GenBank/DDBJ databases">
        <title>High-quality draft genome sequence of Oceanobacillus caeni HM6, a bacillus isolated from a human feces.</title>
        <authorList>
            <person name="Kumar J."/>
            <person name="Verma M.K."/>
            <person name="Pandey R."/>
            <person name="Bhambi M."/>
            <person name="Chauhan N."/>
        </authorList>
    </citation>
    <scope>NUCLEOTIDE SEQUENCE [LARGE SCALE GENOMIC DNA]</scope>
    <source>
        <strain evidence="2 3">HM6</strain>
    </source>
</reference>
<feature type="repeat" description="TPR" evidence="1">
    <location>
        <begin position="153"/>
        <end position="186"/>
    </location>
</feature>
<dbReference type="InterPro" id="IPR019734">
    <property type="entry name" value="TPR_rpt"/>
</dbReference>
<organism evidence="2 3">
    <name type="scientific">Oceanobacillus caeni</name>
    <dbReference type="NCBI Taxonomy" id="405946"/>
    <lineage>
        <taxon>Bacteria</taxon>
        <taxon>Bacillati</taxon>
        <taxon>Bacillota</taxon>
        <taxon>Bacilli</taxon>
        <taxon>Bacillales</taxon>
        <taxon>Bacillaceae</taxon>
        <taxon>Oceanobacillus</taxon>
    </lineage>
</organism>
<protein>
    <recommendedName>
        <fullName evidence="4">Tetratricopeptide repeat protein</fullName>
    </recommendedName>
</protein>
<dbReference type="Gene3D" id="1.25.40.10">
    <property type="entry name" value="Tetratricopeptide repeat domain"/>
    <property type="match status" value="1"/>
</dbReference>
<evidence type="ECO:0000313" key="2">
    <source>
        <dbReference type="EMBL" id="KPH72434.1"/>
    </source>
</evidence>
<feature type="repeat" description="TPR" evidence="1">
    <location>
        <begin position="22"/>
        <end position="55"/>
    </location>
</feature>
<accession>A0ABR5MHF6</accession>
<dbReference type="Proteomes" id="UP000037854">
    <property type="component" value="Unassembled WGS sequence"/>
</dbReference>
<sequence length="332" mass="38961">MSHVTNKEKNKVNNIVPYIPDGDFYFTKGVEAFRNRKFDIALKWMKKAVEQKPNEPLYQCQMSIIYTEIGAYHAANQLLTNVLQSSDYIDCYYLIANNYAHLGLLNDAKKYATSYLDKEPNGDFSDDAKQLLELIEIDDEELDEFDLEDEDELLIYQETAFFYMEKMEWDKALPVIEKMVELFPNHEIPKHDYARALFFSGRREEALQKELELFEEDPTSLYSLTNLAIFYYELGQNEKSDPFIQAISNVYPIHEQQKLKIAVTLARTANFEEAYLRFRSIAKGKVKNHSSYYRWYSTTAYHLGEPSKSIELWKEGCHLHPHLSKEKGPWNC</sequence>
<proteinExistence type="predicted"/>